<evidence type="ECO:0000256" key="1">
    <source>
        <dbReference type="ARBA" id="ARBA00007835"/>
    </source>
</evidence>
<name>A0A0L0DR74_THETB</name>
<keyword evidence="5 7" id="KW-0443">Lipid metabolism</keyword>
<comment type="function">
    <text evidence="7">Putative phospholipase.</text>
</comment>
<dbReference type="EC" id="3.1.1.-" evidence="7"/>
<dbReference type="Gene3D" id="3.60.60.30">
    <property type="match status" value="1"/>
</dbReference>
<comment type="similarity">
    <text evidence="1 7">Belongs to the phospholipase B-like family.</text>
</comment>
<keyword evidence="2" id="KW-0732">Signal</keyword>
<keyword evidence="4 7" id="KW-0442">Lipid degradation</keyword>
<keyword evidence="9" id="KW-1185">Reference proteome</keyword>
<evidence type="ECO:0000256" key="2">
    <source>
        <dbReference type="ARBA" id="ARBA00022729"/>
    </source>
</evidence>
<organism evidence="8 9">
    <name type="scientific">Thecamonas trahens ATCC 50062</name>
    <dbReference type="NCBI Taxonomy" id="461836"/>
    <lineage>
        <taxon>Eukaryota</taxon>
        <taxon>Apusozoa</taxon>
        <taxon>Apusomonadida</taxon>
        <taxon>Apusomonadidae</taxon>
        <taxon>Thecamonas</taxon>
    </lineage>
</organism>
<dbReference type="Pfam" id="PF04916">
    <property type="entry name" value="Phospholip_B"/>
    <property type="match status" value="1"/>
</dbReference>
<dbReference type="GeneID" id="25568017"/>
<evidence type="ECO:0000256" key="5">
    <source>
        <dbReference type="ARBA" id="ARBA00023098"/>
    </source>
</evidence>
<dbReference type="OrthoDB" id="189997at2759"/>
<proteinExistence type="inferred from homology"/>
<evidence type="ECO:0000256" key="3">
    <source>
        <dbReference type="ARBA" id="ARBA00022801"/>
    </source>
</evidence>
<dbReference type="PANTHER" id="PTHR12370:SF3">
    <property type="entry name" value="PHOSPHOLIPASE B-LIKE 2-RELATED"/>
    <property type="match status" value="1"/>
</dbReference>
<dbReference type="InterPro" id="IPR007000">
    <property type="entry name" value="PLipase_B-like"/>
</dbReference>
<keyword evidence="3 7" id="KW-0378">Hydrolase</keyword>
<sequence length="415" mass="44666">MVAAVVAVAVADGQAAVKGEALGGWTVVDTRETTDPYTRGLMWGKAGREAYFAARTTFEAVTLETTGKTLGFFEAAAVELYMDKIPAELLAEIKGIADGIGVTPEEIVGWNSYIEMTGSWWPTQAPHLNMHMRNSHCSAFVATGSATADGGVVIGHTTFLEFWSGQYFTWVYKLATTAAAGEIVMQTMPGYVASMSDWWLTGAGLAVVETTIANFYGYDPSGMPEWVRARLAAESAVDIASFVAALDNGNNGGYASMWLVADIKTGEIARFEQGLKYTSLATLTDGVFTGANVAEDPRIRNLECFDSGYSDVRANTGARRVVWSMLVDEHYGNITTAQYLSDPTAVWAVPFFPAGSTDAKVANATDIAALAFHARTGRANGFAFDAAAYYADHPQWAWLAPHLLDRPSQPMVYIA</sequence>
<evidence type="ECO:0000256" key="6">
    <source>
        <dbReference type="ARBA" id="ARBA00023180"/>
    </source>
</evidence>
<protein>
    <recommendedName>
        <fullName evidence="7">Phospholipase B-like</fullName>
        <ecNumber evidence="7">3.1.1.-</ecNumber>
    </recommendedName>
</protein>
<keyword evidence="6" id="KW-0325">Glycoprotein</keyword>
<reference evidence="8 9" key="1">
    <citation type="submission" date="2010-05" db="EMBL/GenBank/DDBJ databases">
        <title>The Genome Sequence of Thecamonas trahens ATCC 50062.</title>
        <authorList>
            <consortium name="The Broad Institute Genome Sequencing Platform"/>
            <person name="Russ C."/>
            <person name="Cuomo C."/>
            <person name="Shea T."/>
            <person name="Young S.K."/>
            <person name="Zeng Q."/>
            <person name="Koehrsen M."/>
            <person name="Haas B."/>
            <person name="Borodovsky M."/>
            <person name="Guigo R."/>
            <person name="Alvarado L."/>
            <person name="Berlin A."/>
            <person name="Bochicchio J."/>
            <person name="Borenstein D."/>
            <person name="Chapman S."/>
            <person name="Chen Z."/>
            <person name="Freedman E."/>
            <person name="Gellesch M."/>
            <person name="Goldberg J."/>
            <person name="Griggs A."/>
            <person name="Gujja S."/>
            <person name="Heilman E."/>
            <person name="Heiman D."/>
            <person name="Hepburn T."/>
            <person name="Howarth C."/>
            <person name="Jen D."/>
            <person name="Larson L."/>
            <person name="Mehta T."/>
            <person name="Park D."/>
            <person name="Pearson M."/>
            <person name="Roberts A."/>
            <person name="Saif S."/>
            <person name="Shenoy N."/>
            <person name="Sisk P."/>
            <person name="Stolte C."/>
            <person name="Sykes S."/>
            <person name="Thomson T."/>
            <person name="Walk T."/>
            <person name="White J."/>
            <person name="Yandava C."/>
            <person name="Burger G."/>
            <person name="Gray M.W."/>
            <person name="Holland P.W.H."/>
            <person name="King N."/>
            <person name="Lang F.B.F."/>
            <person name="Roger A.J."/>
            <person name="Ruiz-Trillo I."/>
            <person name="Lander E."/>
            <person name="Nusbaum C."/>
        </authorList>
    </citation>
    <scope>NUCLEOTIDE SEQUENCE [LARGE SCALE GENOMIC DNA]</scope>
    <source>
        <strain evidence="8 9">ATCC 50062</strain>
    </source>
</reference>
<evidence type="ECO:0000256" key="7">
    <source>
        <dbReference type="RuleBase" id="RU364138"/>
    </source>
</evidence>
<dbReference type="InterPro" id="IPR047794">
    <property type="entry name" value="C45_proenzyme-like"/>
</dbReference>
<evidence type="ECO:0000256" key="4">
    <source>
        <dbReference type="ARBA" id="ARBA00022963"/>
    </source>
</evidence>
<dbReference type="GO" id="GO:0009395">
    <property type="term" value="P:phospholipid catabolic process"/>
    <property type="evidence" value="ECO:0007669"/>
    <property type="project" value="TreeGrafter"/>
</dbReference>
<accession>A0A0L0DR74</accession>
<evidence type="ECO:0000313" key="9">
    <source>
        <dbReference type="Proteomes" id="UP000054408"/>
    </source>
</evidence>
<dbReference type="Proteomes" id="UP000054408">
    <property type="component" value="Unassembled WGS sequence"/>
</dbReference>
<gene>
    <name evidence="8" type="ORF">AMSG_09587</name>
</gene>
<dbReference type="EMBL" id="GL349484">
    <property type="protein sequence ID" value="KNC53943.1"/>
    <property type="molecule type" value="Genomic_DNA"/>
</dbReference>
<dbReference type="GO" id="GO:0005576">
    <property type="term" value="C:extracellular region"/>
    <property type="evidence" value="ECO:0007669"/>
    <property type="project" value="TreeGrafter"/>
</dbReference>
<dbReference type="GO" id="GO:0004620">
    <property type="term" value="F:phospholipase activity"/>
    <property type="evidence" value="ECO:0007669"/>
    <property type="project" value="InterPro"/>
</dbReference>
<dbReference type="PANTHER" id="PTHR12370">
    <property type="entry name" value="PHOSPHOLIPASE B-RELATED"/>
    <property type="match status" value="1"/>
</dbReference>
<evidence type="ECO:0000313" key="8">
    <source>
        <dbReference type="EMBL" id="KNC53943.1"/>
    </source>
</evidence>
<dbReference type="NCBIfam" id="NF040521">
    <property type="entry name" value="C45_proenzyme"/>
    <property type="match status" value="1"/>
</dbReference>
<dbReference type="AlphaFoldDB" id="A0A0L0DR74"/>
<dbReference type="RefSeq" id="XP_013754146.1">
    <property type="nucleotide sequence ID" value="XM_013898692.1"/>
</dbReference>